<dbReference type="GO" id="GO:0016279">
    <property type="term" value="F:protein-lysine N-methyltransferase activity"/>
    <property type="evidence" value="ECO:0007669"/>
    <property type="project" value="UniProtKB-UniRule"/>
</dbReference>
<dbReference type="PANTHER" id="PTHR13271">
    <property type="entry name" value="UNCHARACTERIZED PUTATIVE METHYLTRANSFERASE"/>
    <property type="match status" value="1"/>
</dbReference>
<keyword evidence="8" id="KW-1185">Reference proteome</keyword>
<evidence type="ECO:0000256" key="5">
    <source>
        <dbReference type="SAM" id="MobiDB-lite"/>
    </source>
</evidence>
<dbReference type="PROSITE" id="PS50280">
    <property type="entry name" value="SET"/>
    <property type="match status" value="1"/>
</dbReference>
<dbReference type="InterPro" id="IPR036464">
    <property type="entry name" value="Rubisco_LSMT_subst-bd_sf"/>
</dbReference>
<organism evidence="7 8">
    <name type="scientific">Pterulicium gracile</name>
    <dbReference type="NCBI Taxonomy" id="1884261"/>
    <lineage>
        <taxon>Eukaryota</taxon>
        <taxon>Fungi</taxon>
        <taxon>Dikarya</taxon>
        <taxon>Basidiomycota</taxon>
        <taxon>Agaricomycotina</taxon>
        <taxon>Agaricomycetes</taxon>
        <taxon>Agaricomycetidae</taxon>
        <taxon>Agaricales</taxon>
        <taxon>Pleurotineae</taxon>
        <taxon>Pterulaceae</taxon>
        <taxon>Pterulicium</taxon>
    </lineage>
</organism>
<proteinExistence type="inferred from homology"/>
<feature type="region of interest" description="Disordered" evidence="5">
    <location>
        <begin position="188"/>
        <end position="245"/>
    </location>
</feature>
<dbReference type="InterPro" id="IPR046341">
    <property type="entry name" value="SET_dom_sf"/>
</dbReference>
<keyword evidence="2 4" id="KW-0808">Transferase</keyword>
<keyword evidence="3 4" id="KW-0949">S-adenosyl-L-methionine</keyword>
<dbReference type="SUPFAM" id="SSF82199">
    <property type="entry name" value="SET domain"/>
    <property type="match status" value="1"/>
</dbReference>
<dbReference type="InterPro" id="IPR015353">
    <property type="entry name" value="Rubisco_LSMT_subst-bd"/>
</dbReference>
<feature type="compositionally biased region" description="Basic and acidic residues" evidence="5">
    <location>
        <begin position="217"/>
        <end position="231"/>
    </location>
</feature>
<keyword evidence="1 4" id="KW-0489">Methyltransferase</keyword>
<dbReference type="Pfam" id="PF09273">
    <property type="entry name" value="Rubis-subs-bind"/>
    <property type="match status" value="1"/>
</dbReference>
<comment type="similarity">
    <text evidence="4">Belongs to the class V-like SAM-binding methyltransferase superfamily. Histone-lysine methyltransferase family. SETD6 subfamily.</text>
</comment>
<evidence type="ECO:0000256" key="3">
    <source>
        <dbReference type="ARBA" id="ARBA00022691"/>
    </source>
</evidence>
<comment type="function">
    <text evidence="4">S-adenosyl-L-methionine-dependent protein-lysine N-methyltransferase that monomethylates 60S ribosomal protein L42.</text>
</comment>
<dbReference type="EMBL" id="ML178819">
    <property type="protein sequence ID" value="TFL04253.1"/>
    <property type="molecule type" value="Genomic_DNA"/>
</dbReference>
<dbReference type="InterPro" id="IPR050600">
    <property type="entry name" value="SETD3_SETD6_MTase"/>
</dbReference>
<sequence>MDAEILAWFTRQGGTYDAERFGLSQFPGQGRGAIALTDIPEDHTLFSIPRDLTLSLRTSSLPASFGLGAWKSGGLSTGWAGLMLCMMWEESKSSESKWSVYFQSMPSTFSTPMFWNEQEIEELEGTAVVDKIGRQDAEKDYHERVLPALQSRPDLFPPHLLDVHFTLERYHMMGSRILSRSFTVENWDSADDDEEEEEFNEMDVDSSPSRGQQDQNAQREAKDGEEKFHDEVAEEDEDEEDPSDVAMVPMADILNARYGSENAKLFYEKHTLRMVSTKPISAGEQIWNTYGDPPNSDLLRRYGHVDQVPLPQGDVGNPADIVEIRADLVVSTANSQADQERIDWWLEEGGDDTFILDNDFDLPETMISLIKLVQLPSADWEKAKQKGKPPKPKVDAGVLAVIVDVLNKRLAQYGTSVQEDTELLSTRTDLTDNHKNAVVVRLGEKRILSIVLEQQQQQLQAMQSHVTDVKRKRGAESSTCSTHTAKKGKR</sequence>
<keyword evidence="4" id="KW-0539">Nucleus</keyword>
<dbReference type="Proteomes" id="UP000305067">
    <property type="component" value="Unassembled WGS sequence"/>
</dbReference>
<reference evidence="7 8" key="1">
    <citation type="journal article" date="2019" name="Nat. Ecol. Evol.">
        <title>Megaphylogeny resolves global patterns of mushroom evolution.</title>
        <authorList>
            <person name="Varga T."/>
            <person name="Krizsan K."/>
            <person name="Foldi C."/>
            <person name="Dima B."/>
            <person name="Sanchez-Garcia M."/>
            <person name="Sanchez-Ramirez S."/>
            <person name="Szollosi G.J."/>
            <person name="Szarkandi J.G."/>
            <person name="Papp V."/>
            <person name="Albert L."/>
            <person name="Andreopoulos W."/>
            <person name="Angelini C."/>
            <person name="Antonin V."/>
            <person name="Barry K.W."/>
            <person name="Bougher N.L."/>
            <person name="Buchanan P."/>
            <person name="Buyck B."/>
            <person name="Bense V."/>
            <person name="Catcheside P."/>
            <person name="Chovatia M."/>
            <person name="Cooper J."/>
            <person name="Damon W."/>
            <person name="Desjardin D."/>
            <person name="Finy P."/>
            <person name="Geml J."/>
            <person name="Haridas S."/>
            <person name="Hughes K."/>
            <person name="Justo A."/>
            <person name="Karasinski D."/>
            <person name="Kautmanova I."/>
            <person name="Kiss B."/>
            <person name="Kocsube S."/>
            <person name="Kotiranta H."/>
            <person name="LaButti K.M."/>
            <person name="Lechner B.E."/>
            <person name="Liimatainen K."/>
            <person name="Lipzen A."/>
            <person name="Lukacs Z."/>
            <person name="Mihaltcheva S."/>
            <person name="Morgado L.N."/>
            <person name="Niskanen T."/>
            <person name="Noordeloos M.E."/>
            <person name="Ohm R.A."/>
            <person name="Ortiz-Santana B."/>
            <person name="Ovrebo C."/>
            <person name="Racz N."/>
            <person name="Riley R."/>
            <person name="Savchenko A."/>
            <person name="Shiryaev A."/>
            <person name="Soop K."/>
            <person name="Spirin V."/>
            <person name="Szebenyi C."/>
            <person name="Tomsovsky M."/>
            <person name="Tulloss R.E."/>
            <person name="Uehling J."/>
            <person name="Grigoriev I.V."/>
            <person name="Vagvolgyi C."/>
            <person name="Papp T."/>
            <person name="Martin F.M."/>
            <person name="Miettinen O."/>
            <person name="Hibbett D.S."/>
            <person name="Nagy L.G."/>
        </authorList>
    </citation>
    <scope>NUCLEOTIDE SEQUENCE [LARGE SCALE GENOMIC DNA]</scope>
    <source>
        <strain evidence="7 8">CBS 309.79</strain>
    </source>
</reference>
<name>A0A5C3QQJ4_9AGAR</name>
<dbReference type="SUPFAM" id="SSF81822">
    <property type="entry name" value="RuBisCo LSMT C-terminal, substrate-binding domain"/>
    <property type="match status" value="1"/>
</dbReference>
<accession>A0A5C3QQJ4</accession>
<evidence type="ECO:0000259" key="6">
    <source>
        <dbReference type="PROSITE" id="PS50280"/>
    </source>
</evidence>
<dbReference type="InterPro" id="IPR011383">
    <property type="entry name" value="N-lys_methylase_SETD6"/>
</dbReference>
<evidence type="ECO:0000313" key="7">
    <source>
        <dbReference type="EMBL" id="TFL04253.1"/>
    </source>
</evidence>
<evidence type="ECO:0000256" key="1">
    <source>
        <dbReference type="ARBA" id="ARBA00022603"/>
    </source>
</evidence>
<gene>
    <name evidence="7" type="ORF">BDV98DRAFT_366479</name>
</gene>
<evidence type="ECO:0000256" key="4">
    <source>
        <dbReference type="PIRNR" id="PIRNR011771"/>
    </source>
</evidence>
<feature type="region of interest" description="Disordered" evidence="5">
    <location>
        <begin position="463"/>
        <end position="490"/>
    </location>
</feature>
<comment type="subcellular location">
    <subcellularLocation>
        <location evidence="4">Nucleus</location>
    </subcellularLocation>
</comment>
<dbReference type="GO" id="GO:0032259">
    <property type="term" value="P:methylation"/>
    <property type="evidence" value="ECO:0007669"/>
    <property type="project" value="UniProtKB-KW"/>
</dbReference>
<feature type="compositionally biased region" description="Acidic residues" evidence="5">
    <location>
        <begin position="188"/>
        <end position="204"/>
    </location>
</feature>
<evidence type="ECO:0000256" key="2">
    <source>
        <dbReference type="ARBA" id="ARBA00022679"/>
    </source>
</evidence>
<evidence type="ECO:0000313" key="8">
    <source>
        <dbReference type="Proteomes" id="UP000305067"/>
    </source>
</evidence>
<dbReference type="PANTHER" id="PTHR13271:SF34">
    <property type="entry name" value="N-LYSINE METHYLTRANSFERASE SETD6"/>
    <property type="match status" value="1"/>
</dbReference>
<dbReference type="GO" id="GO:0005634">
    <property type="term" value="C:nucleus"/>
    <property type="evidence" value="ECO:0007669"/>
    <property type="project" value="UniProtKB-SubCell"/>
</dbReference>
<dbReference type="EC" id="2.1.1.-" evidence="4"/>
<feature type="domain" description="SET" evidence="6">
    <location>
        <begin position="19"/>
        <end position="291"/>
    </location>
</feature>
<dbReference type="OrthoDB" id="341421at2759"/>
<dbReference type="STRING" id="1884261.A0A5C3QQJ4"/>
<dbReference type="Gene3D" id="3.90.1420.10">
    <property type="entry name" value="Rubisco LSMT, substrate-binding domain"/>
    <property type="match status" value="1"/>
</dbReference>
<protein>
    <recommendedName>
        <fullName evidence="4">Ribosomal lysine N-methyltransferase 4</fullName>
        <ecNumber evidence="4">2.1.1.-</ecNumber>
    </recommendedName>
</protein>
<dbReference type="AlphaFoldDB" id="A0A5C3QQJ4"/>
<feature type="compositionally biased region" description="Acidic residues" evidence="5">
    <location>
        <begin position="232"/>
        <end position="243"/>
    </location>
</feature>
<feature type="compositionally biased region" description="Polar residues" evidence="5">
    <location>
        <begin position="206"/>
        <end position="216"/>
    </location>
</feature>
<dbReference type="InterPro" id="IPR001214">
    <property type="entry name" value="SET_dom"/>
</dbReference>
<dbReference type="Gene3D" id="3.90.1410.10">
    <property type="entry name" value="set domain protein methyltransferase, domain 1"/>
    <property type="match status" value="2"/>
</dbReference>
<dbReference type="PIRSF" id="PIRSF011771">
    <property type="entry name" value="RMS1_SET"/>
    <property type="match status" value="1"/>
</dbReference>